<evidence type="ECO:0000256" key="1">
    <source>
        <dbReference type="SAM" id="Phobius"/>
    </source>
</evidence>
<evidence type="ECO:0000313" key="2">
    <source>
        <dbReference type="EMBL" id="SDE20786.1"/>
    </source>
</evidence>
<dbReference type="STRING" id="637679.GCA_001550055_03479"/>
<sequence length="141" mass="15244">MLQAPFTGFFFYGSGPAKRLVKRGVLGAKAMGDTEDDPKLKALEERLSQARQRAQGENADDRPSPMGRAFRMGIDLVAGVGVGLIIGINLDGWLDTSPGFLISFLFLGFAAGIRNVIREANKMQREAEDGLQGQADEADKD</sequence>
<dbReference type="Proteomes" id="UP000183685">
    <property type="component" value="Unassembled WGS sequence"/>
</dbReference>
<dbReference type="OrthoDB" id="15401at2"/>
<protein>
    <submittedName>
        <fullName evidence="2">ATP synthase protein I</fullName>
    </submittedName>
</protein>
<evidence type="ECO:0000313" key="3">
    <source>
        <dbReference type="Proteomes" id="UP000183685"/>
    </source>
</evidence>
<keyword evidence="3" id="KW-1185">Reference proteome</keyword>
<feature type="transmembrane region" description="Helical" evidence="1">
    <location>
        <begin position="72"/>
        <end position="94"/>
    </location>
</feature>
<dbReference type="EMBL" id="FNAK01000005">
    <property type="protein sequence ID" value="SDE20786.1"/>
    <property type="molecule type" value="Genomic_DNA"/>
</dbReference>
<name>A0A1G7B3E1_9PROT</name>
<dbReference type="InterPro" id="IPR032820">
    <property type="entry name" value="ATPase_put"/>
</dbReference>
<organism evidence="2 3">
    <name type="scientific">Kordiimonas lacus</name>
    <dbReference type="NCBI Taxonomy" id="637679"/>
    <lineage>
        <taxon>Bacteria</taxon>
        <taxon>Pseudomonadati</taxon>
        <taxon>Pseudomonadota</taxon>
        <taxon>Alphaproteobacteria</taxon>
        <taxon>Kordiimonadales</taxon>
        <taxon>Kordiimonadaceae</taxon>
        <taxon>Kordiimonas</taxon>
    </lineage>
</organism>
<reference evidence="2 3" key="1">
    <citation type="submission" date="2016-10" db="EMBL/GenBank/DDBJ databases">
        <authorList>
            <person name="de Groot N.N."/>
        </authorList>
    </citation>
    <scope>NUCLEOTIDE SEQUENCE [LARGE SCALE GENOMIC DNA]</scope>
    <source>
        <strain evidence="2 3">CGMCC 1.9109</strain>
    </source>
</reference>
<keyword evidence="1" id="KW-0812">Transmembrane</keyword>
<dbReference type="RefSeq" id="WP_068307335.1">
    <property type="nucleotide sequence ID" value="NZ_FNAK01000005.1"/>
</dbReference>
<gene>
    <name evidence="2" type="ORF">SAMN04488071_2314</name>
</gene>
<feature type="transmembrane region" description="Helical" evidence="1">
    <location>
        <begin position="100"/>
        <end position="117"/>
    </location>
</feature>
<dbReference type="Pfam" id="PF09527">
    <property type="entry name" value="ATPase_gene1"/>
    <property type="match status" value="1"/>
</dbReference>
<keyword evidence="1" id="KW-1133">Transmembrane helix</keyword>
<proteinExistence type="predicted"/>
<keyword evidence="1" id="KW-0472">Membrane</keyword>
<accession>A0A1G7B3E1</accession>
<dbReference type="AlphaFoldDB" id="A0A1G7B3E1"/>